<evidence type="ECO:0000256" key="2">
    <source>
        <dbReference type="ARBA" id="ARBA00022516"/>
    </source>
</evidence>
<evidence type="ECO:0000256" key="8">
    <source>
        <dbReference type="ARBA" id="ARBA00023209"/>
    </source>
</evidence>
<dbReference type="Proteomes" id="UP000010802">
    <property type="component" value="Chromosome"/>
</dbReference>
<comment type="subcellular location">
    <subcellularLocation>
        <location evidence="10">Cell membrane</location>
        <topology evidence="10">Multi-pass membrane protein</topology>
    </subcellularLocation>
</comment>
<evidence type="ECO:0000256" key="6">
    <source>
        <dbReference type="ARBA" id="ARBA00023098"/>
    </source>
</evidence>
<dbReference type="HAMAP" id="MF_01043">
    <property type="entry name" value="PlsY"/>
    <property type="match status" value="1"/>
</dbReference>
<dbReference type="KEGG" id="tep:TepRe1_0567"/>
<evidence type="ECO:0000256" key="3">
    <source>
        <dbReference type="ARBA" id="ARBA00022679"/>
    </source>
</evidence>
<dbReference type="GO" id="GO:0043772">
    <property type="term" value="F:acyl-phosphate glycerol-3-phosphate acyltransferase activity"/>
    <property type="evidence" value="ECO:0007669"/>
    <property type="project" value="UniProtKB-UniRule"/>
</dbReference>
<sequence length="197" mass="21179">MIKTIIFLIVSYLVGSISFACIICNKFYSTDIRRYGSGNPGSTNVLRVLGVKPAMIVFTADLLKGLIMVLLGRFFGGENLALLSAVAVVVGHDWSVFLGFKGGKGIATSFGTIIGLFPKVGLILCIIGVLVVAISRYVSLGSVTAAVLLPILLLIFKYPAKYVITGLTLGIIAIYRHRDNIKRLMAGKENKLGQKVK</sequence>
<dbReference type="RefSeq" id="WP_013777678.1">
    <property type="nucleotide sequence ID" value="NC_015519.1"/>
</dbReference>
<evidence type="ECO:0000256" key="9">
    <source>
        <dbReference type="ARBA" id="ARBA00023264"/>
    </source>
</evidence>
<dbReference type="SMART" id="SM01207">
    <property type="entry name" value="G3P_acyltransf"/>
    <property type="match status" value="1"/>
</dbReference>
<gene>
    <name evidence="10 11" type="primary">plsY</name>
    <name evidence="11" type="ordered locus">TEPIRE1_0620</name>
</gene>
<dbReference type="HOGENOM" id="CLU_081254_7_1_9"/>
<evidence type="ECO:0000313" key="11">
    <source>
        <dbReference type="EMBL" id="CCP25309.1"/>
    </source>
</evidence>
<dbReference type="PATRIC" id="fig|1209989.3.peg.668"/>
<comment type="catalytic activity">
    <reaction evidence="10">
        <text>an acyl phosphate + sn-glycerol 3-phosphate = a 1-acyl-sn-glycero-3-phosphate + phosphate</text>
        <dbReference type="Rhea" id="RHEA:34075"/>
        <dbReference type="ChEBI" id="CHEBI:43474"/>
        <dbReference type="ChEBI" id="CHEBI:57597"/>
        <dbReference type="ChEBI" id="CHEBI:57970"/>
        <dbReference type="ChEBI" id="CHEBI:59918"/>
        <dbReference type="EC" id="2.3.1.275"/>
    </reaction>
</comment>
<dbReference type="GO" id="GO:0005886">
    <property type="term" value="C:plasma membrane"/>
    <property type="evidence" value="ECO:0007669"/>
    <property type="project" value="UniProtKB-SubCell"/>
</dbReference>
<comment type="subunit">
    <text evidence="10">Probably interacts with PlsX.</text>
</comment>
<evidence type="ECO:0000256" key="5">
    <source>
        <dbReference type="ARBA" id="ARBA00022989"/>
    </source>
</evidence>
<keyword evidence="9 10" id="KW-1208">Phospholipid metabolism</keyword>
<dbReference type="AlphaFoldDB" id="F4LVQ8"/>
<feature type="transmembrane region" description="Helical" evidence="10">
    <location>
        <begin position="6"/>
        <end position="28"/>
    </location>
</feature>
<evidence type="ECO:0000256" key="10">
    <source>
        <dbReference type="HAMAP-Rule" id="MF_01043"/>
    </source>
</evidence>
<dbReference type="PANTHER" id="PTHR30309:SF0">
    <property type="entry name" value="GLYCEROL-3-PHOSPHATE ACYLTRANSFERASE-RELATED"/>
    <property type="match status" value="1"/>
</dbReference>
<dbReference type="EC" id="2.3.1.275" evidence="10"/>
<dbReference type="EMBL" id="HF563609">
    <property type="protein sequence ID" value="CCP25309.1"/>
    <property type="molecule type" value="Genomic_DNA"/>
</dbReference>
<evidence type="ECO:0000256" key="4">
    <source>
        <dbReference type="ARBA" id="ARBA00022692"/>
    </source>
</evidence>
<comment type="pathway">
    <text evidence="10">Lipid metabolism; phospholipid metabolism.</text>
</comment>
<keyword evidence="3 10" id="KW-0808">Transferase</keyword>
<evidence type="ECO:0000313" key="12">
    <source>
        <dbReference type="Proteomes" id="UP000010802"/>
    </source>
</evidence>
<comment type="function">
    <text evidence="10">Catalyzes the transfer of an acyl group from acyl-phosphate (acyl-PO(4)) to glycerol-3-phosphate (G3P) to form lysophosphatidic acid (LPA). This enzyme utilizes acyl-phosphate as fatty acyl donor, but not acyl-CoA or acyl-ACP.</text>
</comment>
<keyword evidence="1 10" id="KW-1003">Cell membrane</keyword>
<dbReference type="eggNOG" id="COG0344">
    <property type="taxonomic scope" value="Bacteria"/>
</dbReference>
<dbReference type="GO" id="GO:0008654">
    <property type="term" value="P:phospholipid biosynthetic process"/>
    <property type="evidence" value="ECO:0007669"/>
    <property type="project" value="UniProtKB-UniRule"/>
</dbReference>
<dbReference type="PROSITE" id="PS51257">
    <property type="entry name" value="PROKAR_LIPOPROTEIN"/>
    <property type="match status" value="1"/>
</dbReference>
<keyword evidence="4 10" id="KW-0812">Transmembrane</keyword>
<evidence type="ECO:0000256" key="1">
    <source>
        <dbReference type="ARBA" id="ARBA00022475"/>
    </source>
</evidence>
<feature type="transmembrane region" description="Helical" evidence="10">
    <location>
        <begin position="80"/>
        <end position="100"/>
    </location>
</feature>
<keyword evidence="2 10" id="KW-0444">Lipid biosynthesis</keyword>
<proteinExistence type="inferred from homology"/>
<protein>
    <recommendedName>
        <fullName evidence="10">Glycerol-3-phosphate acyltransferase</fullName>
    </recommendedName>
    <alternativeName>
        <fullName evidence="10">Acyl-PO4 G3P acyltransferase</fullName>
    </alternativeName>
    <alternativeName>
        <fullName evidence="10">Acyl-phosphate--glycerol-3-phosphate acyltransferase</fullName>
    </alternativeName>
    <alternativeName>
        <fullName evidence="10">G3P acyltransferase</fullName>
        <shortName evidence="10">GPAT</shortName>
        <ecNumber evidence="10">2.3.1.275</ecNumber>
    </alternativeName>
    <alternativeName>
        <fullName evidence="10">Lysophosphatidic acid synthase</fullName>
        <shortName evidence="10">LPA synthase</shortName>
    </alternativeName>
</protein>
<feature type="transmembrane region" description="Helical" evidence="10">
    <location>
        <begin position="147"/>
        <end position="175"/>
    </location>
</feature>
<dbReference type="Pfam" id="PF02660">
    <property type="entry name" value="G3P_acyltransf"/>
    <property type="match status" value="1"/>
</dbReference>
<accession>F4LVQ8</accession>
<dbReference type="NCBIfam" id="TIGR00023">
    <property type="entry name" value="glycerol-3-phosphate 1-O-acyltransferase PlsY"/>
    <property type="match status" value="1"/>
</dbReference>
<feature type="transmembrane region" description="Helical" evidence="10">
    <location>
        <begin position="49"/>
        <end position="74"/>
    </location>
</feature>
<keyword evidence="5 10" id="KW-1133">Transmembrane helix</keyword>
<reference evidence="12" key="1">
    <citation type="journal article" date="2013" name="Genome Announc.">
        <title>First genome sequence of a syntrophic acetate-oxidizing bacterium, Tepidanaerobacter acetatoxydans strain Re1.</title>
        <authorList>
            <person name="Manzoor S."/>
            <person name="Bongcam-Rudloff E."/>
            <person name="Schnurer A."/>
            <person name="Muller B."/>
        </authorList>
    </citation>
    <scope>NUCLEOTIDE SEQUENCE [LARGE SCALE GENOMIC DNA]</scope>
    <source>
        <strain evidence="12">Re1</strain>
    </source>
</reference>
<dbReference type="InterPro" id="IPR003811">
    <property type="entry name" value="G3P_acylTferase_PlsY"/>
</dbReference>
<keyword evidence="12" id="KW-1185">Reference proteome</keyword>
<feature type="transmembrane region" description="Helical" evidence="10">
    <location>
        <begin position="112"/>
        <end position="135"/>
    </location>
</feature>
<keyword evidence="6 10" id="KW-0443">Lipid metabolism</keyword>
<keyword evidence="8 10" id="KW-0594">Phospholipid biosynthesis</keyword>
<accession>L0RYK9</accession>
<dbReference type="OrthoDB" id="9777124at2"/>
<dbReference type="UniPathway" id="UPA00085"/>
<organism evidence="11 12">
    <name type="scientific">Tepidanaerobacter acetatoxydans (strain DSM 21804 / JCM 16047 / Re1)</name>
    <dbReference type="NCBI Taxonomy" id="1209989"/>
    <lineage>
        <taxon>Bacteria</taxon>
        <taxon>Bacillati</taxon>
        <taxon>Bacillota</taxon>
        <taxon>Clostridia</taxon>
        <taxon>Thermosediminibacterales</taxon>
        <taxon>Tepidanaerobacteraceae</taxon>
        <taxon>Tepidanaerobacter</taxon>
    </lineage>
</organism>
<evidence type="ECO:0000256" key="7">
    <source>
        <dbReference type="ARBA" id="ARBA00023136"/>
    </source>
</evidence>
<comment type="similarity">
    <text evidence="10">Belongs to the PlsY family.</text>
</comment>
<dbReference type="KEGG" id="tae:TepiRe1_0620"/>
<dbReference type="STRING" id="1209989.TepRe1_0567"/>
<name>F4LVQ8_TEPAE</name>
<dbReference type="PANTHER" id="PTHR30309">
    <property type="entry name" value="INNER MEMBRANE PROTEIN YGIH"/>
    <property type="match status" value="1"/>
</dbReference>
<keyword evidence="11" id="KW-0012">Acyltransferase</keyword>
<keyword evidence="7 10" id="KW-0472">Membrane</keyword>